<evidence type="ECO:0000256" key="1">
    <source>
        <dbReference type="ARBA" id="ARBA00009011"/>
    </source>
</evidence>
<evidence type="ECO:0000313" key="4">
    <source>
        <dbReference type="EMBL" id="CAK8675839.1"/>
    </source>
</evidence>
<dbReference type="SUPFAM" id="SSF50156">
    <property type="entry name" value="PDZ domain-like"/>
    <property type="match status" value="1"/>
</dbReference>
<keyword evidence="5" id="KW-1185">Reference proteome</keyword>
<reference evidence="4 5" key="1">
    <citation type="submission" date="2024-02" db="EMBL/GenBank/DDBJ databases">
        <authorList>
            <person name="Daric V."/>
            <person name="Darras S."/>
        </authorList>
    </citation>
    <scope>NUCLEOTIDE SEQUENCE [LARGE SCALE GENOMIC DNA]</scope>
</reference>
<comment type="caution">
    <text evidence="4">The sequence shown here is derived from an EMBL/GenBank/DDBJ whole genome shotgun (WGS) entry which is preliminary data.</text>
</comment>
<dbReference type="InterPro" id="IPR055349">
    <property type="entry name" value="GH2_GIPC"/>
</dbReference>
<dbReference type="Gene3D" id="2.30.42.10">
    <property type="match status" value="1"/>
</dbReference>
<protein>
    <recommendedName>
        <fullName evidence="3">PDZ domain-containing protein</fullName>
    </recommendedName>
</protein>
<organism evidence="4 5">
    <name type="scientific">Clavelina lepadiformis</name>
    <name type="common">Light-bulb sea squirt</name>
    <name type="synonym">Ascidia lepadiformis</name>
    <dbReference type="NCBI Taxonomy" id="159417"/>
    <lineage>
        <taxon>Eukaryota</taxon>
        <taxon>Metazoa</taxon>
        <taxon>Chordata</taxon>
        <taxon>Tunicata</taxon>
        <taxon>Ascidiacea</taxon>
        <taxon>Aplousobranchia</taxon>
        <taxon>Clavelinidae</taxon>
        <taxon>Clavelina</taxon>
    </lineage>
</organism>
<dbReference type="Pfam" id="PF25083">
    <property type="entry name" value="GIPC1_GH1"/>
    <property type="match status" value="1"/>
</dbReference>
<feature type="domain" description="PDZ" evidence="3">
    <location>
        <begin position="123"/>
        <end position="203"/>
    </location>
</feature>
<proteinExistence type="inferred from homology"/>
<evidence type="ECO:0000256" key="2">
    <source>
        <dbReference type="SAM" id="MobiDB-lite"/>
    </source>
</evidence>
<dbReference type="InterPro" id="IPR017379">
    <property type="entry name" value="GIPC1/2/3"/>
</dbReference>
<sequence length="324" mass="35698">MPFANPFKRKKEKQASVKESSNQNLPPEKAAVQGNGNTQQQPEPVRPLVFHAQLAHGSPTSKIEGFANIRELYAKIAEAFQISADQIIFCTLNTHKCDMDRLIGGQIGLEDFIFAHVKGERKVVSITKTENSLGLTITDNGNGYPFIKRLKENSIVEKHEMISVGDLIEAIDDKSTVGVRHFQVARHLKDIPVGTTFNVTLMEPKKAFNMISQRSTAKAPVSNNNVGSGKATLRLRSKGPATLEALPTDVENKAVAKIDDLLDSFLGIRDMELSSTIWESGKGKANPDEFITTLNDQLGDFGFPQEFIFDVWGVILDSRAANSF</sequence>
<dbReference type="InterPro" id="IPR001478">
    <property type="entry name" value="PDZ"/>
</dbReference>
<evidence type="ECO:0000313" key="5">
    <source>
        <dbReference type="Proteomes" id="UP001642483"/>
    </source>
</evidence>
<dbReference type="CDD" id="cd21180">
    <property type="entry name" value="GH2_GIPC"/>
    <property type="match status" value="1"/>
</dbReference>
<name>A0ABP0F7Z8_CLALP</name>
<dbReference type="PANTHER" id="PTHR12259:SF1">
    <property type="entry name" value="GH21964P"/>
    <property type="match status" value="1"/>
</dbReference>
<dbReference type="InterPro" id="IPR056814">
    <property type="entry name" value="GIPC1-3_GH1"/>
</dbReference>
<dbReference type="CDD" id="cd06707">
    <property type="entry name" value="PDZ_GIPC"/>
    <property type="match status" value="1"/>
</dbReference>
<dbReference type="PROSITE" id="PS50106">
    <property type="entry name" value="PDZ"/>
    <property type="match status" value="1"/>
</dbReference>
<dbReference type="Pfam" id="PF00595">
    <property type="entry name" value="PDZ"/>
    <property type="match status" value="1"/>
</dbReference>
<accession>A0ABP0F7Z8</accession>
<dbReference type="Pfam" id="PF25082">
    <property type="entry name" value="GIPC1_GH2"/>
    <property type="match status" value="1"/>
</dbReference>
<gene>
    <name evidence="4" type="ORF">CVLEPA_LOCUS5373</name>
</gene>
<evidence type="ECO:0000259" key="3">
    <source>
        <dbReference type="PROSITE" id="PS50106"/>
    </source>
</evidence>
<dbReference type="Proteomes" id="UP001642483">
    <property type="component" value="Unassembled WGS sequence"/>
</dbReference>
<feature type="region of interest" description="Disordered" evidence="2">
    <location>
        <begin position="1"/>
        <end position="43"/>
    </location>
</feature>
<dbReference type="EMBL" id="CAWYQH010000024">
    <property type="protein sequence ID" value="CAK8675839.1"/>
    <property type="molecule type" value="Genomic_DNA"/>
</dbReference>
<dbReference type="SMART" id="SM00228">
    <property type="entry name" value="PDZ"/>
    <property type="match status" value="1"/>
</dbReference>
<dbReference type="PANTHER" id="PTHR12259">
    <property type="entry name" value="RGS-GAIP INTERACTING PROTEIN GIPC"/>
    <property type="match status" value="1"/>
</dbReference>
<dbReference type="InterPro" id="IPR036034">
    <property type="entry name" value="PDZ_sf"/>
</dbReference>
<comment type="similarity">
    <text evidence="1">Belongs to the GIPC family.</text>
</comment>